<dbReference type="Proteomes" id="UP000279446">
    <property type="component" value="Unassembled WGS sequence"/>
</dbReference>
<evidence type="ECO:0000256" key="2">
    <source>
        <dbReference type="ARBA" id="ARBA00034301"/>
    </source>
</evidence>
<evidence type="ECO:0000256" key="3">
    <source>
        <dbReference type="ARBA" id="ARBA00048505"/>
    </source>
</evidence>
<evidence type="ECO:0000256" key="1">
    <source>
        <dbReference type="ARBA" id="ARBA00034221"/>
    </source>
</evidence>
<dbReference type="PANTHER" id="PTHR47619:SF1">
    <property type="entry name" value="EXODEOXYRIBONUCLEASE WALJ"/>
    <property type="match status" value="1"/>
</dbReference>
<dbReference type="PANTHER" id="PTHR47619">
    <property type="entry name" value="METALLO-HYDROLASE YYCJ-RELATED"/>
    <property type="match status" value="1"/>
</dbReference>
<dbReference type="OrthoDB" id="9781189at2"/>
<dbReference type="SMART" id="SM00849">
    <property type="entry name" value="Lactamase_B"/>
    <property type="match status" value="1"/>
</dbReference>
<dbReference type="Pfam" id="PF12706">
    <property type="entry name" value="Lactamase_B_2"/>
    <property type="match status" value="1"/>
</dbReference>
<dbReference type="InterPro" id="IPR001279">
    <property type="entry name" value="Metallo-B-lactamas"/>
</dbReference>
<proteinExistence type="predicted"/>
<dbReference type="SUPFAM" id="SSF56281">
    <property type="entry name" value="Metallo-hydrolase/oxidoreductase"/>
    <property type="match status" value="1"/>
</dbReference>
<comment type="function">
    <text evidence="2">Counteracts the endogenous Pycsar antiviral defense system. Phosphodiesterase that enables metal-dependent hydrolysis of host cyclic nucleotide Pycsar defense signals such as cCMP and cUMP.</text>
</comment>
<evidence type="ECO:0000313" key="5">
    <source>
        <dbReference type="EMBL" id="RUT48562.1"/>
    </source>
</evidence>
<sequence>MEVNILASGSSGNCIALTSDSGKTILIDAGIPKTKIEKRLLEVGIRADQIEAIFITHAHGDHIKGLPLANKYRIPVFATEGEWKGIKCVDDDLKHEVKDFISTGEITVTDELRIGAFKSHHDAYNPVGYTVWNDKCKVSVCLDTGHVDADMLRAMKDSDVYIIEANHVVERVEQCNRPQSIINRILSDIGHLSNEQTAAALQKLVKGNGERIYLTHLSGENNTKDAASQAVRLALFEKNLINNKHYYLEVL</sequence>
<accession>A0A3S1KC13</accession>
<comment type="caution">
    <text evidence="5">The sequence shown here is derived from an EMBL/GenBank/DDBJ whole genome shotgun (WGS) entry which is preliminary data.</text>
</comment>
<dbReference type="InterPro" id="IPR036866">
    <property type="entry name" value="RibonucZ/Hydroxyglut_hydro"/>
</dbReference>
<feature type="domain" description="Metallo-beta-lactamase" evidence="4">
    <location>
        <begin position="11"/>
        <end position="167"/>
    </location>
</feature>
<comment type="catalytic activity">
    <reaction evidence="3">
        <text>3',5'-cyclic UMP + H2O = UMP + H(+)</text>
        <dbReference type="Rhea" id="RHEA:70575"/>
        <dbReference type="ChEBI" id="CHEBI:15377"/>
        <dbReference type="ChEBI" id="CHEBI:15378"/>
        <dbReference type="ChEBI" id="CHEBI:57865"/>
        <dbReference type="ChEBI" id="CHEBI:184387"/>
    </reaction>
    <physiologicalReaction direction="left-to-right" evidence="3">
        <dbReference type="Rhea" id="RHEA:70576"/>
    </physiologicalReaction>
</comment>
<dbReference type="RefSeq" id="WP_127190156.1">
    <property type="nucleotide sequence ID" value="NZ_RZNY01000001.1"/>
</dbReference>
<dbReference type="EMBL" id="RZNY01000001">
    <property type="protein sequence ID" value="RUT48562.1"/>
    <property type="molecule type" value="Genomic_DNA"/>
</dbReference>
<dbReference type="InterPro" id="IPR052533">
    <property type="entry name" value="WalJ/YycJ-like"/>
</dbReference>
<evidence type="ECO:0000313" key="6">
    <source>
        <dbReference type="Proteomes" id="UP000279446"/>
    </source>
</evidence>
<keyword evidence="5" id="KW-0378">Hydrolase</keyword>
<keyword evidence="6" id="KW-1185">Reference proteome</keyword>
<dbReference type="Gene3D" id="3.60.15.10">
    <property type="entry name" value="Ribonuclease Z/Hydroxyacylglutathione hydrolase-like"/>
    <property type="match status" value="1"/>
</dbReference>
<dbReference type="GO" id="GO:0016787">
    <property type="term" value="F:hydrolase activity"/>
    <property type="evidence" value="ECO:0007669"/>
    <property type="project" value="UniProtKB-KW"/>
</dbReference>
<reference evidence="5 6" key="1">
    <citation type="submission" date="2018-12" db="EMBL/GenBank/DDBJ databases">
        <authorList>
            <person name="Sun L."/>
            <person name="Chen Z."/>
        </authorList>
    </citation>
    <scope>NUCLEOTIDE SEQUENCE [LARGE SCALE GENOMIC DNA]</scope>
    <source>
        <strain evidence="5 6">DSM 15890</strain>
    </source>
</reference>
<dbReference type="AlphaFoldDB" id="A0A3S1KC13"/>
<gene>
    <name evidence="5" type="ORF">EJP82_01055</name>
</gene>
<protein>
    <submittedName>
        <fullName evidence="5">MBL fold metallo-hydrolase</fullName>
    </submittedName>
</protein>
<name>A0A3S1KC13_9BACL</name>
<evidence type="ECO:0000259" key="4">
    <source>
        <dbReference type="SMART" id="SM00849"/>
    </source>
</evidence>
<comment type="catalytic activity">
    <reaction evidence="1">
        <text>3',5'-cyclic CMP + H2O = CMP + H(+)</text>
        <dbReference type="Rhea" id="RHEA:72675"/>
        <dbReference type="ChEBI" id="CHEBI:15377"/>
        <dbReference type="ChEBI" id="CHEBI:15378"/>
        <dbReference type="ChEBI" id="CHEBI:58003"/>
        <dbReference type="ChEBI" id="CHEBI:60377"/>
    </reaction>
    <physiologicalReaction direction="left-to-right" evidence="1">
        <dbReference type="Rhea" id="RHEA:72676"/>
    </physiologicalReaction>
</comment>
<organism evidence="5 6">
    <name type="scientific">Paenibacillus anaericanus</name>
    <dbReference type="NCBI Taxonomy" id="170367"/>
    <lineage>
        <taxon>Bacteria</taxon>
        <taxon>Bacillati</taxon>
        <taxon>Bacillota</taxon>
        <taxon>Bacilli</taxon>
        <taxon>Bacillales</taxon>
        <taxon>Paenibacillaceae</taxon>
        <taxon>Paenibacillus</taxon>
    </lineage>
</organism>